<sequence>MIRRFIAKTFWALGPWTLKSEEPPHYPSIYVAAPHTSNWDFILMLAVAWYCRVDMMWMGKKSLFEGWGGPIMRKLHGLPVDRENPKAVVDEIVARVDEAKTAGLVIAPDGSRGKNPYWKSGFYRIAQKTGMPVTLAYVDRPTKTVGLGPTFELTGNVGEDMDRIRAFFADKHGFRPENRVEPRLRMEENG</sequence>
<dbReference type="InterPro" id="IPR002123">
    <property type="entry name" value="Plipid/glycerol_acylTrfase"/>
</dbReference>
<evidence type="ECO:0000259" key="1">
    <source>
        <dbReference type="SMART" id="SM00563"/>
    </source>
</evidence>
<protein>
    <submittedName>
        <fullName evidence="2">1-acyl-sn-glycerol-3-phosphate acyltransferase</fullName>
    </submittedName>
</protein>
<reference evidence="2" key="2">
    <citation type="submission" date="2021-04" db="EMBL/GenBank/DDBJ databases">
        <authorList>
            <person name="Gilroy R."/>
        </authorList>
    </citation>
    <scope>NUCLEOTIDE SEQUENCE</scope>
    <source>
        <strain evidence="2">4376</strain>
    </source>
</reference>
<feature type="domain" description="Phospholipid/glycerol acyltransferase" evidence="1">
    <location>
        <begin position="29"/>
        <end position="138"/>
    </location>
</feature>
<gene>
    <name evidence="2" type="ORF">H9867_03830</name>
</gene>
<dbReference type="Proteomes" id="UP000824189">
    <property type="component" value="Unassembled WGS sequence"/>
</dbReference>
<organism evidence="2 3">
    <name type="scientific">Candidatus Corynebacterium gallistercoris</name>
    <dbReference type="NCBI Taxonomy" id="2838530"/>
    <lineage>
        <taxon>Bacteria</taxon>
        <taxon>Bacillati</taxon>
        <taxon>Actinomycetota</taxon>
        <taxon>Actinomycetes</taxon>
        <taxon>Mycobacteriales</taxon>
        <taxon>Corynebacteriaceae</taxon>
        <taxon>Corynebacterium</taxon>
    </lineage>
</organism>
<dbReference type="SMART" id="SM00563">
    <property type="entry name" value="PlsC"/>
    <property type="match status" value="1"/>
</dbReference>
<dbReference type="AlphaFoldDB" id="A0A9D1RZQ0"/>
<dbReference type="EMBL" id="DXFZ01000044">
    <property type="protein sequence ID" value="HIW95602.1"/>
    <property type="molecule type" value="Genomic_DNA"/>
</dbReference>
<dbReference type="SUPFAM" id="SSF69593">
    <property type="entry name" value="Glycerol-3-phosphate (1)-acyltransferase"/>
    <property type="match status" value="1"/>
</dbReference>
<dbReference type="Pfam" id="PF01553">
    <property type="entry name" value="Acyltransferase"/>
    <property type="match status" value="1"/>
</dbReference>
<comment type="caution">
    <text evidence="2">The sequence shown here is derived from an EMBL/GenBank/DDBJ whole genome shotgun (WGS) entry which is preliminary data.</text>
</comment>
<dbReference type="GO" id="GO:0016746">
    <property type="term" value="F:acyltransferase activity"/>
    <property type="evidence" value="ECO:0007669"/>
    <property type="project" value="UniProtKB-KW"/>
</dbReference>
<proteinExistence type="predicted"/>
<evidence type="ECO:0000313" key="2">
    <source>
        <dbReference type="EMBL" id="HIW95602.1"/>
    </source>
</evidence>
<keyword evidence="2" id="KW-0808">Transferase</keyword>
<evidence type="ECO:0000313" key="3">
    <source>
        <dbReference type="Proteomes" id="UP000824189"/>
    </source>
</evidence>
<keyword evidence="2" id="KW-0012">Acyltransferase</keyword>
<accession>A0A9D1RZQ0</accession>
<name>A0A9D1RZQ0_9CORY</name>
<reference evidence="2" key="1">
    <citation type="journal article" date="2021" name="PeerJ">
        <title>Extensive microbial diversity within the chicken gut microbiome revealed by metagenomics and culture.</title>
        <authorList>
            <person name="Gilroy R."/>
            <person name="Ravi A."/>
            <person name="Getino M."/>
            <person name="Pursley I."/>
            <person name="Horton D.L."/>
            <person name="Alikhan N.F."/>
            <person name="Baker D."/>
            <person name="Gharbi K."/>
            <person name="Hall N."/>
            <person name="Watson M."/>
            <person name="Adriaenssens E.M."/>
            <person name="Foster-Nyarko E."/>
            <person name="Jarju S."/>
            <person name="Secka A."/>
            <person name="Antonio M."/>
            <person name="Oren A."/>
            <person name="Chaudhuri R.R."/>
            <person name="La Ragione R."/>
            <person name="Hildebrand F."/>
            <person name="Pallen M.J."/>
        </authorList>
    </citation>
    <scope>NUCLEOTIDE SEQUENCE</scope>
    <source>
        <strain evidence="2">4376</strain>
    </source>
</reference>